<gene>
    <name evidence="2" type="ORF">ABID23_000138</name>
</gene>
<evidence type="ECO:0000313" key="3">
    <source>
        <dbReference type="Proteomes" id="UP001549086"/>
    </source>
</evidence>
<dbReference type="Proteomes" id="UP001549086">
    <property type="component" value="Unassembled WGS sequence"/>
</dbReference>
<evidence type="ECO:0000256" key="1">
    <source>
        <dbReference type="SAM" id="SignalP"/>
    </source>
</evidence>
<feature type="chain" id="PRO_5045453846" evidence="1">
    <location>
        <begin position="19"/>
        <end position="163"/>
    </location>
</feature>
<proteinExistence type="predicted"/>
<dbReference type="EMBL" id="JBEPLI010000001">
    <property type="protein sequence ID" value="MET3589068.1"/>
    <property type="molecule type" value="Genomic_DNA"/>
</dbReference>
<accession>A0ABV2HEW1</accession>
<reference evidence="2 3" key="1">
    <citation type="submission" date="2024-06" db="EMBL/GenBank/DDBJ databases">
        <title>Genomic Encyclopedia of Type Strains, Phase IV (KMG-IV): sequencing the most valuable type-strain genomes for metagenomic binning, comparative biology and taxonomic classification.</title>
        <authorList>
            <person name="Goeker M."/>
        </authorList>
    </citation>
    <scope>NUCLEOTIDE SEQUENCE [LARGE SCALE GENOMIC DNA]</scope>
    <source>
        <strain evidence="2 3">DSM 23649</strain>
    </source>
</reference>
<evidence type="ECO:0000313" key="2">
    <source>
        <dbReference type="EMBL" id="MET3589068.1"/>
    </source>
</evidence>
<keyword evidence="3" id="KW-1185">Reference proteome</keyword>
<protein>
    <submittedName>
        <fullName evidence="2">Uncharacterized protein</fullName>
    </submittedName>
</protein>
<name>A0ABV2HEW1_9HYPH</name>
<organism evidence="2 3">
    <name type="scientific">Bartonella silvatica</name>
    <dbReference type="NCBI Taxonomy" id="357760"/>
    <lineage>
        <taxon>Bacteria</taxon>
        <taxon>Pseudomonadati</taxon>
        <taxon>Pseudomonadota</taxon>
        <taxon>Alphaproteobacteria</taxon>
        <taxon>Hyphomicrobiales</taxon>
        <taxon>Bartonellaceae</taxon>
        <taxon>Bartonella</taxon>
    </lineage>
</organism>
<dbReference type="RefSeq" id="WP_354188320.1">
    <property type="nucleotide sequence ID" value="NZ_JBEPLI010000001.1"/>
</dbReference>
<feature type="signal peptide" evidence="1">
    <location>
        <begin position="1"/>
        <end position="18"/>
    </location>
</feature>
<comment type="caution">
    <text evidence="2">The sequence shown here is derived from an EMBL/GenBank/DDBJ whole genome shotgun (WGS) entry which is preliminary data.</text>
</comment>
<keyword evidence="1" id="KW-0732">Signal</keyword>
<sequence length="163" mass="19008">MFKFALCFFFLFPFVSYAQEKKQETDNHSLTSYITSNYPLTEDFLLKLEKIENECKNLLPKTKNDLVTYDSSVHSSVENYAAYISSNPKLMKILKENNITLKDFAAGTLTLREISAFLVFVPEEEYSNEKDITFLNNLEFVKKHFFKITSLSENCEELIRSSF</sequence>